<protein>
    <submittedName>
        <fullName evidence="1">Uncharacterized protein</fullName>
    </submittedName>
</protein>
<evidence type="ECO:0000313" key="1">
    <source>
        <dbReference type="EMBL" id="ONI00316.1"/>
    </source>
</evidence>
<dbReference type="AlphaFoldDB" id="A0A251NLY1"/>
<sequence length="109" mass="12286">MAEPLICSWTVFGIDYDERIQIFFQGNDHIKAMMSTRTTRGVCLVKFCTNLSLSLSFKLGGKLGIQSLEICSWLRCLTCTTVECEAKVAMLNAPSFFTSYIHLSQIFTN</sequence>
<gene>
    <name evidence="1" type="ORF">PRUPE_6G081900</name>
</gene>
<organism evidence="1 2">
    <name type="scientific">Prunus persica</name>
    <name type="common">Peach</name>
    <name type="synonym">Amygdalus persica</name>
    <dbReference type="NCBI Taxonomy" id="3760"/>
    <lineage>
        <taxon>Eukaryota</taxon>
        <taxon>Viridiplantae</taxon>
        <taxon>Streptophyta</taxon>
        <taxon>Embryophyta</taxon>
        <taxon>Tracheophyta</taxon>
        <taxon>Spermatophyta</taxon>
        <taxon>Magnoliopsida</taxon>
        <taxon>eudicotyledons</taxon>
        <taxon>Gunneridae</taxon>
        <taxon>Pentapetalae</taxon>
        <taxon>rosids</taxon>
        <taxon>fabids</taxon>
        <taxon>Rosales</taxon>
        <taxon>Rosaceae</taxon>
        <taxon>Amygdaloideae</taxon>
        <taxon>Amygdaleae</taxon>
        <taxon>Prunus</taxon>
    </lineage>
</organism>
<keyword evidence="2" id="KW-1185">Reference proteome</keyword>
<evidence type="ECO:0000313" key="2">
    <source>
        <dbReference type="Proteomes" id="UP000006882"/>
    </source>
</evidence>
<accession>A0A251NLY1</accession>
<dbReference type="EMBL" id="CM007656">
    <property type="protein sequence ID" value="ONI00316.1"/>
    <property type="molecule type" value="Genomic_DNA"/>
</dbReference>
<reference evidence="1 2" key="1">
    <citation type="journal article" date="2013" name="Nat. Genet.">
        <title>The high-quality draft genome of peach (Prunus persica) identifies unique patterns of genetic diversity, domestication and genome evolution.</title>
        <authorList>
            <consortium name="International Peach Genome Initiative"/>
            <person name="Verde I."/>
            <person name="Abbott A.G."/>
            <person name="Scalabrin S."/>
            <person name="Jung S."/>
            <person name="Shu S."/>
            <person name="Marroni F."/>
            <person name="Zhebentyayeva T."/>
            <person name="Dettori M.T."/>
            <person name="Grimwood J."/>
            <person name="Cattonaro F."/>
            <person name="Zuccolo A."/>
            <person name="Rossini L."/>
            <person name="Jenkins J."/>
            <person name="Vendramin E."/>
            <person name="Meisel L.A."/>
            <person name="Decroocq V."/>
            <person name="Sosinski B."/>
            <person name="Prochnik S."/>
            <person name="Mitros T."/>
            <person name="Policriti A."/>
            <person name="Cipriani G."/>
            <person name="Dondini L."/>
            <person name="Ficklin S."/>
            <person name="Goodstein D.M."/>
            <person name="Xuan P."/>
            <person name="Del Fabbro C."/>
            <person name="Aramini V."/>
            <person name="Copetti D."/>
            <person name="Gonzalez S."/>
            <person name="Horner D.S."/>
            <person name="Falchi R."/>
            <person name="Lucas S."/>
            <person name="Mica E."/>
            <person name="Maldonado J."/>
            <person name="Lazzari B."/>
            <person name="Bielenberg D."/>
            <person name="Pirona R."/>
            <person name="Miculan M."/>
            <person name="Barakat A."/>
            <person name="Testolin R."/>
            <person name="Stella A."/>
            <person name="Tartarini S."/>
            <person name="Tonutti P."/>
            <person name="Arus P."/>
            <person name="Orellana A."/>
            <person name="Wells C."/>
            <person name="Main D."/>
            <person name="Vizzotto G."/>
            <person name="Silva H."/>
            <person name="Salamini F."/>
            <person name="Schmutz J."/>
            <person name="Morgante M."/>
            <person name="Rokhsar D.S."/>
        </authorList>
    </citation>
    <scope>NUCLEOTIDE SEQUENCE [LARGE SCALE GENOMIC DNA]</scope>
    <source>
        <strain evidence="2">cv. Nemared</strain>
    </source>
</reference>
<dbReference type="Proteomes" id="UP000006882">
    <property type="component" value="Chromosome G6"/>
</dbReference>
<dbReference type="Gramene" id="ONI00316">
    <property type="protein sequence ID" value="ONI00316"/>
    <property type="gene ID" value="PRUPE_6G081900"/>
</dbReference>
<name>A0A251NLY1_PRUPE</name>
<proteinExistence type="predicted"/>